<accession>A0ABP3DE79</accession>
<dbReference type="PANTHER" id="PTHR43677">
    <property type="entry name" value="SHORT-CHAIN DEHYDROGENASE/REDUCTASE"/>
    <property type="match status" value="1"/>
</dbReference>
<dbReference type="InterPro" id="IPR020843">
    <property type="entry name" value="ER"/>
</dbReference>
<sequence>MRALQQHSFRGPRDLRLVTDVPVPTPGPGEVLIRVTAAGVNLADVTQTYGRYGGGPQPPYLAGFEGAGEIVALGPGTTGFTVGDHVIGTGYGAFAEYQVLSDATPVPPGWDDEQALGLMLNWGTAVAALKPLGRLAAGETVLIPAAAGGVGQAAVRAAVHYGATVLATASPAKHDVVRALGAEIVDVRDQRDVDLVLESIGGDTFAASLAAARPFTGRVVVYGLASGEAAVTNHQLVFDHPVQVVGLHIGRLRTDAPDLFAAVVSELETLRAAGVLTPGTPTVHDLADGPEALQRLETRRTIGKLALKP</sequence>
<dbReference type="InterPro" id="IPR013154">
    <property type="entry name" value="ADH-like_N"/>
</dbReference>
<evidence type="ECO:0000259" key="1">
    <source>
        <dbReference type="SMART" id="SM00829"/>
    </source>
</evidence>
<dbReference type="EMBL" id="BAAAGX010000006">
    <property type="protein sequence ID" value="GAA0228920.1"/>
    <property type="molecule type" value="Genomic_DNA"/>
</dbReference>
<evidence type="ECO:0000313" key="2">
    <source>
        <dbReference type="EMBL" id="GAA0228920.1"/>
    </source>
</evidence>
<dbReference type="SUPFAM" id="SSF50129">
    <property type="entry name" value="GroES-like"/>
    <property type="match status" value="1"/>
</dbReference>
<dbReference type="SUPFAM" id="SSF51735">
    <property type="entry name" value="NAD(P)-binding Rossmann-fold domains"/>
    <property type="match status" value="1"/>
</dbReference>
<comment type="caution">
    <text evidence="2">The sequence shown here is derived from an EMBL/GenBank/DDBJ whole genome shotgun (WGS) entry which is preliminary data.</text>
</comment>
<dbReference type="RefSeq" id="WP_344647795.1">
    <property type="nucleotide sequence ID" value="NZ_BAAAGX010000006.1"/>
</dbReference>
<reference evidence="3" key="1">
    <citation type="journal article" date="2019" name="Int. J. Syst. Evol. Microbiol.">
        <title>The Global Catalogue of Microorganisms (GCM) 10K type strain sequencing project: providing services to taxonomists for standard genome sequencing and annotation.</title>
        <authorList>
            <consortium name="The Broad Institute Genomics Platform"/>
            <consortium name="The Broad Institute Genome Sequencing Center for Infectious Disease"/>
            <person name="Wu L."/>
            <person name="Ma J."/>
        </authorList>
    </citation>
    <scope>NUCLEOTIDE SEQUENCE [LARGE SCALE GENOMIC DNA]</scope>
    <source>
        <strain evidence="3">JCM 10425</strain>
    </source>
</reference>
<name>A0ABP3DE79_9ACTN</name>
<dbReference type="InterPro" id="IPR051397">
    <property type="entry name" value="Zn-ADH-like_protein"/>
</dbReference>
<organism evidence="2 3">
    <name type="scientific">Cryptosporangium japonicum</name>
    <dbReference type="NCBI Taxonomy" id="80872"/>
    <lineage>
        <taxon>Bacteria</taxon>
        <taxon>Bacillati</taxon>
        <taxon>Actinomycetota</taxon>
        <taxon>Actinomycetes</taxon>
        <taxon>Cryptosporangiales</taxon>
        <taxon>Cryptosporangiaceae</taxon>
        <taxon>Cryptosporangium</taxon>
    </lineage>
</organism>
<evidence type="ECO:0000313" key="3">
    <source>
        <dbReference type="Proteomes" id="UP001500967"/>
    </source>
</evidence>
<dbReference type="Proteomes" id="UP001500967">
    <property type="component" value="Unassembled WGS sequence"/>
</dbReference>
<dbReference type="InterPro" id="IPR011032">
    <property type="entry name" value="GroES-like_sf"/>
</dbReference>
<protein>
    <submittedName>
        <fullName evidence="2">Zinc-binding dehydrogenase</fullName>
    </submittedName>
</protein>
<feature type="domain" description="Enoyl reductase (ER)" evidence="1">
    <location>
        <begin position="11"/>
        <end position="307"/>
    </location>
</feature>
<keyword evidence="3" id="KW-1185">Reference proteome</keyword>
<dbReference type="SMART" id="SM00829">
    <property type="entry name" value="PKS_ER"/>
    <property type="match status" value="1"/>
</dbReference>
<dbReference type="Pfam" id="PF13602">
    <property type="entry name" value="ADH_zinc_N_2"/>
    <property type="match status" value="1"/>
</dbReference>
<dbReference type="Pfam" id="PF08240">
    <property type="entry name" value="ADH_N"/>
    <property type="match status" value="1"/>
</dbReference>
<gene>
    <name evidence="2" type="ORF">GCM10009539_12910</name>
</gene>
<proteinExistence type="predicted"/>
<dbReference type="InterPro" id="IPR036291">
    <property type="entry name" value="NAD(P)-bd_dom_sf"/>
</dbReference>
<dbReference type="Gene3D" id="3.40.50.720">
    <property type="entry name" value="NAD(P)-binding Rossmann-like Domain"/>
    <property type="match status" value="1"/>
</dbReference>
<dbReference type="Gene3D" id="3.90.180.10">
    <property type="entry name" value="Medium-chain alcohol dehydrogenases, catalytic domain"/>
    <property type="match status" value="1"/>
</dbReference>
<dbReference type="PANTHER" id="PTHR43677:SF4">
    <property type="entry name" value="QUINONE OXIDOREDUCTASE-LIKE PROTEIN 2"/>
    <property type="match status" value="1"/>
</dbReference>